<dbReference type="AlphaFoldDB" id="A0A382FV94"/>
<dbReference type="EMBL" id="UINC01052072">
    <property type="protein sequence ID" value="SVB66968.1"/>
    <property type="molecule type" value="Genomic_DNA"/>
</dbReference>
<proteinExistence type="predicted"/>
<evidence type="ECO:0000313" key="1">
    <source>
        <dbReference type="EMBL" id="SVB66968.1"/>
    </source>
</evidence>
<name>A0A382FV94_9ZZZZ</name>
<reference evidence="1" key="1">
    <citation type="submission" date="2018-05" db="EMBL/GenBank/DDBJ databases">
        <authorList>
            <person name="Lanie J.A."/>
            <person name="Ng W.-L."/>
            <person name="Kazmierczak K.M."/>
            <person name="Andrzejewski T.M."/>
            <person name="Davidsen T.M."/>
            <person name="Wayne K.J."/>
            <person name="Tettelin H."/>
            <person name="Glass J.I."/>
            <person name="Rusch D."/>
            <person name="Podicherti R."/>
            <person name="Tsui H.-C.T."/>
            <person name="Winkler M.E."/>
        </authorList>
    </citation>
    <scope>NUCLEOTIDE SEQUENCE</scope>
</reference>
<protein>
    <submittedName>
        <fullName evidence="1">Uncharacterized protein</fullName>
    </submittedName>
</protein>
<gene>
    <name evidence="1" type="ORF">METZ01_LOCUS219822</name>
</gene>
<organism evidence="1">
    <name type="scientific">marine metagenome</name>
    <dbReference type="NCBI Taxonomy" id="408172"/>
    <lineage>
        <taxon>unclassified sequences</taxon>
        <taxon>metagenomes</taxon>
        <taxon>ecological metagenomes</taxon>
    </lineage>
</organism>
<accession>A0A382FV94</accession>
<sequence length="30" mass="3415">SAPMVLCLKTWKSRTLPGMKNLNLLYYEGS</sequence>
<feature type="non-terminal residue" evidence="1">
    <location>
        <position position="1"/>
    </location>
</feature>